<proteinExistence type="predicted"/>
<organism evidence="1 2">
    <name type="scientific">Symbiodinium microadriaticum</name>
    <name type="common">Dinoflagellate</name>
    <name type="synonym">Zooxanthella microadriatica</name>
    <dbReference type="NCBI Taxonomy" id="2951"/>
    <lineage>
        <taxon>Eukaryota</taxon>
        <taxon>Sar</taxon>
        <taxon>Alveolata</taxon>
        <taxon>Dinophyceae</taxon>
        <taxon>Suessiales</taxon>
        <taxon>Symbiodiniaceae</taxon>
        <taxon>Symbiodinium</taxon>
    </lineage>
</organism>
<protein>
    <submittedName>
        <fullName evidence="1">Uncharacterized protein</fullName>
    </submittedName>
</protein>
<sequence>MQGRRCLRKNTIGPMLQDVVSTNPEIGAVEFFSWSGARAWIPLLIRWLSDPPGGVELICQWSANDVYGNFGYMEYTWHLTGQAEAASGAWHREIDPATQESQSPRPDGCFFNLPQDDDEQIACDHPLLMLLLAPVGEPDLTSECSEEVTQDFAFNLAAEAVNNANARVNGDDAIEKEARPLASEDVYDELWHSSKDFPDFPAGHRYKSEKARFGSPEQVNWSVDGRPTAQEVLDEIEAAQWASSRHNPYLGTQHSRSPQFAAMLTHISAAHNPYIGFFLDHRRAVKA</sequence>
<dbReference type="Proteomes" id="UP000186817">
    <property type="component" value="Unassembled WGS sequence"/>
</dbReference>
<name>A0A1Q9EKK1_SYMMI</name>
<evidence type="ECO:0000313" key="1">
    <source>
        <dbReference type="EMBL" id="OLQ07927.1"/>
    </source>
</evidence>
<accession>A0A1Q9EKK1</accession>
<keyword evidence="2" id="KW-1185">Reference proteome</keyword>
<dbReference type="AlphaFoldDB" id="A0A1Q9EKK1"/>
<gene>
    <name evidence="1" type="ORF">AK812_SmicGene8625</name>
</gene>
<dbReference type="EMBL" id="LSRX01000129">
    <property type="protein sequence ID" value="OLQ07927.1"/>
    <property type="molecule type" value="Genomic_DNA"/>
</dbReference>
<reference evidence="1 2" key="1">
    <citation type="submission" date="2016-02" db="EMBL/GenBank/DDBJ databases">
        <title>Genome analysis of coral dinoflagellate symbionts highlights evolutionary adaptations to a symbiotic lifestyle.</title>
        <authorList>
            <person name="Aranda M."/>
            <person name="Li Y."/>
            <person name="Liew Y.J."/>
            <person name="Baumgarten S."/>
            <person name="Simakov O."/>
            <person name="Wilson M."/>
            <person name="Piel J."/>
            <person name="Ashoor H."/>
            <person name="Bougouffa S."/>
            <person name="Bajic V.B."/>
            <person name="Ryu T."/>
            <person name="Ravasi T."/>
            <person name="Bayer T."/>
            <person name="Micklem G."/>
            <person name="Kim H."/>
            <person name="Bhak J."/>
            <person name="Lajeunesse T.C."/>
            <person name="Voolstra C.R."/>
        </authorList>
    </citation>
    <scope>NUCLEOTIDE SEQUENCE [LARGE SCALE GENOMIC DNA]</scope>
    <source>
        <strain evidence="1 2">CCMP2467</strain>
    </source>
</reference>
<comment type="caution">
    <text evidence="1">The sequence shown here is derived from an EMBL/GenBank/DDBJ whole genome shotgun (WGS) entry which is preliminary data.</text>
</comment>
<evidence type="ECO:0000313" key="2">
    <source>
        <dbReference type="Proteomes" id="UP000186817"/>
    </source>
</evidence>
<dbReference type="OrthoDB" id="1405469at2759"/>